<dbReference type="RefSeq" id="WP_129078017.1">
    <property type="nucleotide sequence ID" value="NZ_QOUX01000032.1"/>
</dbReference>
<evidence type="ECO:0000313" key="9">
    <source>
        <dbReference type="Proteomes" id="UP000290649"/>
    </source>
</evidence>
<dbReference type="Proteomes" id="UP000290649">
    <property type="component" value="Unassembled WGS sequence"/>
</dbReference>
<organism evidence="8 9">
    <name type="scientific">Anaerobacillus alkaliphilus</name>
    <dbReference type="NCBI Taxonomy" id="1548597"/>
    <lineage>
        <taxon>Bacteria</taxon>
        <taxon>Bacillati</taxon>
        <taxon>Bacillota</taxon>
        <taxon>Bacilli</taxon>
        <taxon>Bacillales</taxon>
        <taxon>Bacillaceae</taxon>
        <taxon>Anaerobacillus</taxon>
    </lineage>
</organism>
<feature type="domain" description="Phage shock protein PspC N-terminal" evidence="7">
    <location>
        <begin position="4"/>
        <end position="63"/>
    </location>
</feature>
<evidence type="ECO:0000256" key="3">
    <source>
        <dbReference type="ARBA" id="ARBA00022692"/>
    </source>
</evidence>
<keyword evidence="4 6" id="KW-1133">Transmembrane helix</keyword>
<dbReference type="EMBL" id="QOUX01000032">
    <property type="protein sequence ID" value="RXJ01716.1"/>
    <property type="molecule type" value="Genomic_DNA"/>
</dbReference>
<dbReference type="GO" id="GO:0005886">
    <property type="term" value="C:plasma membrane"/>
    <property type="evidence" value="ECO:0007669"/>
    <property type="project" value="UniProtKB-SubCell"/>
</dbReference>
<evidence type="ECO:0000256" key="2">
    <source>
        <dbReference type="ARBA" id="ARBA00022475"/>
    </source>
</evidence>
<keyword evidence="2" id="KW-1003">Cell membrane</keyword>
<proteinExistence type="predicted"/>
<keyword evidence="5 6" id="KW-0472">Membrane</keyword>
<dbReference type="PANTHER" id="PTHR33885">
    <property type="entry name" value="PHAGE SHOCK PROTEIN C"/>
    <property type="match status" value="1"/>
</dbReference>
<feature type="transmembrane region" description="Helical" evidence="6">
    <location>
        <begin position="35"/>
        <end position="60"/>
    </location>
</feature>
<evidence type="ECO:0000256" key="5">
    <source>
        <dbReference type="ARBA" id="ARBA00023136"/>
    </source>
</evidence>
<evidence type="ECO:0000259" key="7">
    <source>
        <dbReference type="Pfam" id="PF04024"/>
    </source>
</evidence>
<protein>
    <submittedName>
        <fullName evidence="8">PspC domain-containing protein</fullName>
    </submittedName>
</protein>
<keyword evidence="3 6" id="KW-0812">Transmembrane</keyword>
<evidence type="ECO:0000256" key="4">
    <source>
        <dbReference type="ARBA" id="ARBA00022989"/>
    </source>
</evidence>
<comment type="subcellular location">
    <subcellularLocation>
        <location evidence="1">Cell membrane</location>
        <topology evidence="1">Single-pass membrane protein</topology>
    </subcellularLocation>
</comment>
<dbReference type="AlphaFoldDB" id="A0A4Q0VT38"/>
<dbReference type="PANTHER" id="PTHR33885:SF3">
    <property type="entry name" value="PHAGE SHOCK PROTEIN C"/>
    <property type="match status" value="1"/>
</dbReference>
<accession>A0A4Q0VT38</accession>
<dbReference type="Pfam" id="PF04024">
    <property type="entry name" value="PspC"/>
    <property type="match status" value="1"/>
</dbReference>
<evidence type="ECO:0000256" key="6">
    <source>
        <dbReference type="SAM" id="Phobius"/>
    </source>
</evidence>
<gene>
    <name evidence="8" type="ORF">DS745_09560</name>
</gene>
<comment type="caution">
    <text evidence="8">The sequence shown here is derived from an EMBL/GenBank/DDBJ whole genome shotgun (WGS) entry which is preliminary data.</text>
</comment>
<name>A0A4Q0VT38_9BACI</name>
<dbReference type="OrthoDB" id="9815286at2"/>
<sequence length="67" mass="7634">MKVKRLYRTQHDRKLAGVCGGLGKYFNIDPTVVRIIFILLIIPTAFLTMPIAYLIATFLIPNEQDVI</sequence>
<reference evidence="8 9" key="1">
    <citation type="journal article" date="2019" name="Int. J. Syst. Evol. Microbiol.">
        <title>Anaerobacillus alkaliphilus sp. nov., a novel alkaliphilic and moderately halophilic bacterium.</title>
        <authorList>
            <person name="Borsodi A.K."/>
            <person name="Aszalos J.M."/>
            <person name="Bihari P."/>
            <person name="Nagy I."/>
            <person name="Schumann P."/>
            <person name="Sproer C."/>
            <person name="Kovacs A.L."/>
            <person name="Boka K."/>
            <person name="Dobosy P."/>
            <person name="Ovari M."/>
            <person name="Szili-Kovacs T."/>
            <person name="Toth E."/>
        </authorList>
    </citation>
    <scope>NUCLEOTIDE SEQUENCE [LARGE SCALE GENOMIC DNA]</scope>
    <source>
        <strain evidence="8 9">B16-10</strain>
    </source>
</reference>
<keyword evidence="9" id="KW-1185">Reference proteome</keyword>
<evidence type="ECO:0000256" key="1">
    <source>
        <dbReference type="ARBA" id="ARBA00004162"/>
    </source>
</evidence>
<dbReference type="InterPro" id="IPR052027">
    <property type="entry name" value="PspC"/>
</dbReference>
<dbReference type="InterPro" id="IPR007168">
    <property type="entry name" value="Phageshock_PspC_N"/>
</dbReference>
<evidence type="ECO:0000313" key="8">
    <source>
        <dbReference type="EMBL" id="RXJ01716.1"/>
    </source>
</evidence>